<evidence type="ECO:0000256" key="1">
    <source>
        <dbReference type="ARBA" id="ARBA00008275"/>
    </source>
</evidence>
<evidence type="ECO:0000256" key="3">
    <source>
        <dbReference type="SAM" id="Coils"/>
    </source>
</evidence>
<dbReference type="PANTHER" id="PTHR19212:SF0">
    <property type="entry name" value="LD07988P"/>
    <property type="match status" value="1"/>
</dbReference>
<evidence type="ECO:0000313" key="6">
    <source>
        <dbReference type="Proteomes" id="UP000275846"/>
    </source>
</evidence>
<dbReference type="STRING" id="70667.A0A183SZ42"/>
<evidence type="ECO:0000313" key="7">
    <source>
        <dbReference type="WBParaSite" id="SSLN_0000985201-mRNA-1"/>
    </source>
</evidence>
<dbReference type="SUPFAM" id="SSF57997">
    <property type="entry name" value="Tropomyosin"/>
    <property type="match status" value="1"/>
</dbReference>
<dbReference type="AlphaFoldDB" id="A0A183SZ42"/>
<dbReference type="GO" id="GO:0006355">
    <property type="term" value="P:regulation of DNA-templated transcription"/>
    <property type="evidence" value="ECO:0007669"/>
    <property type="project" value="InterPro"/>
</dbReference>
<feature type="region of interest" description="Disordered" evidence="4">
    <location>
        <begin position="200"/>
        <end position="228"/>
    </location>
</feature>
<evidence type="ECO:0000256" key="2">
    <source>
        <dbReference type="ARBA" id="ARBA00023054"/>
    </source>
</evidence>
<evidence type="ECO:0000256" key="4">
    <source>
        <dbReference type="SAM" id="MobiDB-lite"/>
    </source>
</evidence>
<dbReference type="InterPro" id="IPR019139">
    <property type="entry name" value="LRRFIP1/2"/>
</dbReference>
<accession>A0A183SZ42</accession>
<name>A0A183SZ42_SCHSO</name>
<reference evidence="5 6" key="2">
    <citation type="submission" date="2018-11" db="EMBL/GenBank/DDBJ databases">
        <authorList>
            <consortium name="Pathogen Informatics"/>
        </authorList>
    </citation>
    <scope>NUCLEOTIDE SEQUENCE [LARGE SCALE GENOMIC DNA]</scope>
    <source>
        <strain evidence="5 6">NST_G2</strain>
    </source>
</reference>
<comment type="similarity">
    <text evidence="1">Belongs to the LRRFIP family.</text>
</comment>
<dbReference type="WBParaSite" id="SSLN_0000985201-mRNA-1">
    <property type="protein sequence ID" value="SSLN_0000985201-mRNA-1"/>
    <property type="gene ID" value="SSLN_0000985201"/>
</dbReference>
<dbReference type="PANTHER" id="PTHR19212">
    <property type="entry name" value="LEUCINE RICH REPEAT IN FLII INTERACTING PROTEIN"/>
    <property type="match status" value="1"/>
</dbReference>
<dbReference type="Proteomes" id="UP000275846">
    <property type="component" value="Unassembled WGS sequence"/>
</dbReference>
<dbReference type="EMBL" id="UYSU01035273">
    <property type="protein sequence ID" value="VDL95875.1"/>
    <property type="molecule type" value="Genomic_DNA"/>
</dbReference>
<sequence>MRLKRVWGQYAALIYSVGVYGYRPVVNAVRRPLAMKLTHHLPELLRTTEFLHYFPQFVVIHRVNGFYSKLAFLFAEQAKAQDKISRLQSHLEEERERVELVQKIDAPARSQALDYKFRLEQATQKITALEGDIIRLEGQVKRYKLNLDDAEKKEEQLKQDRRKLQRDVREANIQIDELKSENNTLQRKIDKLTRGTLIGSQLRSGSASRTLRDSSQNRPSPLSPTTTDLSLQSFINSDASCLFFSMVYTSVNRHVHV</sequence>
<dbReference type="OrthoDB" id="10028421at2759"/>
<protein>
    <submittedName>
        <fullName evidence="7">Myosin_tail_1 domain-containing protein</fullName>
    </submittedName>
</protein>
<proteinExistence type="inferred from homology"/>
<keyword evidence="2 3" id="KW-0175">Coiled coil</keyword>
<reference evidence="7" key="1">
    <citation type="submission" date="2016-06" db="UniProtKB">
        <authorList>
            <consortium name="WormBaseParasite"/>
        </authorList>
    </citation>
    <scope>IDENTIFICATION</scope>
</reference>
<evidence type="ECO:0000313" key="5">
    <source>
        <dbReference type="EMBL" id="VDL95875.1"/>
    </source>
</evidence>
<keyword evidence="6" id="KW-1185">Reference proteome</keyword>
<gene>
    <name evidence="5" type="ORF">SSLN_LOCUS9490</name>
</gene>
<feature type="coiled-coil region" evidence="3">
    <location>
        <begin position="77"/>
        <end position="195"/>
    </location>
</feature>
<dbReference type="Gene3D" id="1.10.287.2610">
    <property type="match status" value="1"/>
</dbReference>
<organism evidence="7">
    <name type="scientific">Schistocephalus solidus</name>
    <name type="common">Tapeworm</name>
    <dbReference type="NCBI Taxonomy" id="70667"/>
    <lineage>
        <taxon>Eukaryota</taxon>
        <taxon>Metazoa</taxon>
        <taxon>Spiralia</taxon>
        <taxon>Lophotrochozoa</taxon>
        <taxon>Platyhelminthes</taxon>
        <taxon>Cestoda</taxon>
        <taxon>Eucestoda</taxon>
        <taxon>Diphyllobothriidea</taxon>
        <taxon>Diphyllobothriidae</taxon>
        <taxon>Schistocephalus</taxon>
    </lineage>
</organism>